<feature type="chain" id="PRO_5039321375" evidence="1">
    <location>
        <begin position="24"/>
        <end position="341"/>
    </location>
</feature>
<accession>A0A6G9H7U1</accession>
<organism evidence="3 4">
    <name type="scientific">Streptomyces liangshanensis</name>
    <dbReference type="NCBI Taxonomy" id="2717324"/>
    <lineage>
        <taxon>Bacteria</taxon>
        <taxon>Bacillati</taxon>
        <taxon>Actinomycetota</taxon>
        <taxon>Actinomycetes</taxon>
        <taxon>Kitasatosporales</taxon>
        <taxon>Streptomycetaceae</taxon>
        <taxon>Streptomyces</taxon>
    </lineage>
</organism>
<dbReference type="PROSITE" id="PS51257">
    <property type="entry name" value="PROKAR_LIPOPROTEIN"/>
    <property type="match status" value="1"/>
</dbReference>
<evidence type="ECO:0000259" key="2">
    <source>
        <dbReference type="PROSITE" id="PS50933"/>
    </source>
</evidence>
<name>A0A6G9H7U1_9ACTN</name>
<dbReference type="Pfam" id="PF11937">
    <property type="entry name" value="DUF3455"/>
    <property type="match status" value="1"/>
</dbReference>
<feature type="signal peptide" evidence="1">
    <location>
        <begin position="1"/>
        <end position="23"/>
    </location>
</feature>
<gene>
    <name evidence="3" type="ORF">HA039_33125</name>
</gene>
<protein>
    <submittedName>
        <fullName evidence="3">CHRD domain-containing protein</fullName>
    </submittedName>
</protein>
<dbReference type="SMART" id="SM00754">
    <property type="entry name" value="CHRD"/>
    <property type="match status" value="1"/>
</dbReference>
<dbReference type="InterPro" id="IPR021851">
    <property type="entry name" value="DUF3455"/>
</dbReference>
<dbReference type="Proteomes" id="UP000501179">
    <property type="component" value="Chromosome"/>
</dbReference>
<dbReference type="EMBL" id="CP050177">
    <property type="protein sequence ID" value="QIQ06514.1"/>
    <property type="molecule type" value="Genomic_DNA"/>
</dbReference>
<reference evidence="3 4" key="1">
    <citation type="submission" date="2020-03" db="EMBL/GenBank/DDBJ databases">
        <title>A novel species.</title>
        <authorList>
            <person name="Gao J."/>
        </authorList>
    </citation>
    <scope>NUCLEOTIDE SEQUENCE [LARGE SCALE GENOMIC DNA]</scope>
    <source>
        <strain evidence="3 4">QMT-12</strain>
    </source>
</reference>
<evidence type="ECO:0000313" key="3">
    <source>
        <dbReference type="EMBL" id="QIQ06514.1"/>
    </source>
</evidence>
<keyword evidence="4" id="KW-1185">Reference proteome</keyword>
<dbReference type="KEGG" id="slia:HA039_33125"/>
<proteinExistence type="predicted"/>
<evidence type="ECO:0000256" key="1">
    <source>
        <dbReference type="SAM" id="SignalP"/>
    </source>
</evidence>
<dbReference type="Pfam" id="PF07452">
    <property type="entry name" value="CHRD"/>
    <property type="match status" value="1"/>
</dbReference>
<dbReference type="AlphaFoldDB" id="A0A6G9H7U1"/>
<dbReference type="InterPro" id="IPR010895">
    <property type="entry name" value="CHRD"/>
</dbReference>
<dbReference type="PROSITE" id="PS50933">
    <property type="entry name" value="CHRD"/>
    <property type="match status" value="1"/>
</dbReference>
<keyword evidence="1" id="KW-0732">Signal</keyword>
<dbReference type="PANTHER" id="PTHR35567:SF1">
    <property type="entry name" value="CONSERVED FUNGAL PROTEIN (AFU_ORTHOLOGUE AFUA_1G14230)"/>
    <property type="match status" value="1"/>
</dbReference>
<dbReference type="RefSeq" id="WP_167035695.1">
    <property type="nucleotide sequence ID" value="NZ_CP050177.1"/>
</dbReference>
<dbReference type="PANTHER" id="PTHR35567">
    <property type="entry name" value="MALATE DEHYDROGENASE (AFU_ORTHOLOGUE AFUA_2G13800)"/>
    <property type="match status" value="1"/>
</dbReference>
<evidence type="ECO:0000313" key="4">
    <source>
        <dbReference type="Proteomes" id="UP000501179"/>
    </source>
</evidence>
<sequence length="341" mass="34852">MLNHRAKLIAATAVAAGAMLLTACQGDDTGAAGTAGASTAAPGGHGHTGAPAADVIGKYDPVDRSGAVFFASVLNGANEVPTQGGPAVGDKDGHAIALMRVQGDEVSFAFTWKGIGTPTAGHIHQGGAGTNGDVKIPFFTEKLPGGRDSVYGTVKVTDAALLKSLTSDPGQFYFNLHTAEFPGGAVRGQVHQLPLPMNLPEAFQGNSLHSVVTGAQIYACTKQPGGDWKFTQDNVKATLDGNIAHSFQKSGPTGPPQWIAPDHSAVTGKVLRKIPNGDGNIPELVLAATQSGTPGGEFSATKLVLRLNTRGGVAPTGTCDPTTHPQASVPYTADYLFLGAK</sequence>
<feature type="domain" description="CHRD" evidence="2">
    <location>
        <begin position="66"/>
        <end position="195"/>
    </location>
</feature>